<dbReference type="PANTHER" id="PTHR33546">
    <property type="entry name" value="LARGE, MULTIFUNCTIONAL SECRETED PROTEIN-RELATED"/>
    <property type="match status" value="1"/>
</dbReference>
<dbReference type="AlphaFoldDB" id="A3ZZY3"/>
<sequence>MVVTGNPTTSYIFMHRIILTLLTVCLCASVAIAQSTEQSKYYRTTTFEIPEDIVLEAGGLDFLPNGELAVSTRRGDIYRVTHPFSADPAKESEFEPFASGLHEVLGIAARDGWLYATQRCEISRLKDEDGDGRADLFETVAVPWEINGDYHEYAFGSKFDKDGYIWAPLCLTGSFSSQVPFRGWCFRISADGEVIPTVSGIRSPGGIGINAHGDVFYTDNQGPWNGTCGLKHLEAGKFMGHPGGNRWYDLAPNMGPEPKAPESGSRFHLEAEKIPEYLPAAVLFPYDKMGKSASGVELDRSGGKFGPFADQMLVGDQSHSTVMRVFMEKINGRYQGVCFPFLEGIASGTLPLLMSDSGSLFVGGTNRGWGSRGSAPYSLERIEWTGETPFEIEEMRAQPDGFELEFTMAYDAKSAMSPDSYQLTTYTYIYQSSYGSPEVDHTEPKITRIEKINDKTVRLTIDGLQKGHVHELHSPGVRSATGEKLWHDVAYYTLNQIPKK</sequence>
<feature type="chain" id="PRO_5002664226" evidence="1">
    <location>
        <begin position="34"/>
        <end position="500"/>
    </location>
</feature>
<gene>
    <name evidence="3" type="ORF">DSM3645_27151</name>
</gene>
<evidence type="ECO:0000256" key="1">
    <source>
        <dbReference type="SAM" id="SignalP"/>
    </source>
</evidence>
<dbReference type="STRING" id="314230.DSM3645_27151"/>
<evidence type="ECO:0000313" key="3">
    <source>
        <dbReference type="EMBL" id="EAQ77927.1"/>
    </source>
</evidence>
<dbReference type="SUPFAM" id="SSF50952">
    <property type="entry name" value="Soluble quinoprotein glucose dehydrogenase"/>
    <property type="match status" value="1"/>
</dbReference>
<feature type="signal peptide" evidence="1">
    <location>
        <begin position="1"/>
        <end position="33"/>
    </location>
</feature>
<name>A3ZZY3_9BACT</name>
<protein>
    <submittedName>
        <fullName evidence="3">Probable large, multifunctional secreted protein</fullName>
    </submittedName>
</protein>
<dbReference type="HOGENOM" id="CLU_025668_0_0_0"/>
<feature type="domain" description="DUF7133" evidence="2">
    <location>
        <begin position="94"/>
        <end position="225"/>
    </location>
</feature>
<reference evidence="3 4" key="1">
    <citation type="submission" date="2006-02" db="EMBL/GenBank/DDBJ databases">
        <authorList>
            <person name="Amann R."/>
            <person name="Ferriera S."/>
            <person name="Johnson J."/>
            <person name="Kravitz S."/>
            <person name="Halpern A."/>
            <person name="Remington K."/>
            <person name="Beeson K."/>
            <person name="Tran B."/>
            <person name="Rogers Y.-H."/>
            <person name="Friedman R."/>
            <person name="Venter J.C."/>
        </authorList>
    </citation>
    <scope>NUCLEOTIDE SEQUENCE [LARGE SCALE GENOMIC DNA]</scope>
    <source>
        <strain evidence="3 4">DSM 3645</strain>
    </source>
</reference>
<comment type="caution">
    <text evidence="3">The sequence shown here is derived from an EMBL/GenBank/DDBJ whole genome shotgun (WGS) entry which is preliminary data.</text>
</comment>
<dbReference type="EMBL" id="AANZ01000026">
    <property type="protein sequence ID" value="EAQ77927.1"/>
    <property type="molecule type" value="Genomic_DNA"/>
</dbReference>
<proteinExistence type="predicted"/>
<keyword evidence="1" id="KW-0732">Signal</keyword>
<dbReference type="PANTHER" id="PTHR33546:SF1">
    <property type="entry name" value="LARGE, MULTIFUNCTIONAL SECRETED PROTEIN"/>
    <property type="match status" value="1"/>
</dbReference>
<organism evidence="3 4">
    <name type="scientific">Blastopirellula marina DSM 3645</name>
    <dbReference type="NCBI Taxonomy" id="314230"/>
    <lineage>
        <taxon>Bacteria</taxon>
        <taxon>Pseudomonadati</taxon>
        <taxon>Planctomycetota</taxon>
        <taxon>Planctomycetia</taxon>
        <taxon>Pirellulales</taxon>
        <taxon>Pirellulaceae</taxon>
        <taxon>Blastopirellula</taxon>
    </lineage>
</organism>
<dbReference type="Proteomes" id="UP000004358">
    <property type="component" value="Unassembled WGS sequence"/>
</dbReference>
<dbReference type="Pfam" id="PF23500">
    <property type="entry name" value="DUF7133"/>
    <property type="match status" value="1"/>
</dbReference>
<dbReference type="InterPro" id="IPR011041">
    <property type="entry name" value="Quinoprot_gluc/sorb_DH_b-prop"/>
</dbReference>
<accession>A3ZZY3</accession>
<dbReference type="InterPro" id="IPR055557">
    <property type="entry name" value="DUF7133"/>
</dbReference>
<evidence type="ECO:0000313" key="4">
    <source>
        <dbReference type="Proteomes" id="UP000004358"/>
    </source>
</evidence>
<evidence type="ECO:0000259" key="2">
    <source>
        <dbReference type="Pfam" id="PF23500"/>
    </source>
</evidence>
<dbReference type="eggNOG" id="COG2133">
    <property type="taxonomic scope" value="Bacteria"/>
</dbReference>
<dbReference type="InterPro" id="IPR011042">
    <property type="entry name" value="6-blade_b-propeller_TolB-like"/>
</dbReference>
<dbReference type="Gene3D" id="2.120.10.30">
    <property type="entry name" value="TolB, C-terminal domain"/>
    <property type="match status" value="1"/>
</dbReference>